<dbReference type="Gene3D" id="3.40.50.720">
    <property type="entry name" value="NAD(P)-binding Rossmann-like Domain"/>
    <property type="match status" value="1"/>
</dbReference>
<proteinExistence type="predicted"/>
<feature type="domain" description="Saccharopine dehydrogenase NADP binding" evidence="1">
    <location>
        <begin position="4"/>
        <end position="91"/>
    </location>
</feature>
<dbReference type="GeneID" id="92070427"/>
<dbReference type="InterPro" id="IPR036291">
    <property type="entry name" value="NAD(P)-bd_dom_sf"/>
</dbReference>
<protein>
    <submittedName>
        <fullName evidence="2">Nucleoside-diphosphate-sugar epimerase protein</fullName>
    </submittedName>
</protein>
<dbReference type="RefSeq" id="XP_066706258.1">
    <property type="nucleotide sequence ID" value="XM_066837365.1"/>
</dbReference>
<organism evidence="2 3">
    <name type="scientific">Apiospora aurea</name>
    <dbReference type="NCBI Taxonomy" id="335848"/>
    <lineage>
        <taxon>Eukaryota</taxon>
        <taxon>Fungi</taxon>
        <taxon>Dikarya</taxon>
        <taxon>Ascomycota</taxon>
        <taxon>Pezizomycotina</taxon>
        <taxon>Sordariomycetes</taxon>
        <taxon>Xylariomycetidae</taxon>
        <taxon>Amphisphaeriales</taxon>
        <taxon>Apiosporaceae</taxon>
        <taxon>Apiospora</taxon>
    </lineage>
</organism>
<name>A0ABR1QVZ8_9PEZI</name>
<evidence type="ECO:0000313" key="2">
    <source>
        <dbReference type="EMBL" id="KAK7966866.1"/>
    </source>
</evidence>
<dbReference type="Pfam" id="PF03435">
    <property type="entry name" value="Sacchrp_dh_NADP"/>
    <property type="match status" value="1"/>
</dbReference>
<accession>A0ABR1QVZ8</accession>
<gene>
    <name evidence="2" type="ORF">PG986_001143</name>
</gene>
<dbReference type="EMBL" id="JAQQWE010000001">
    <property type="protein sequence ID" value="KAK7966866.1"/>
    <property type="molecule type" value="Genomic_DNA"/>
</dbReference>
<dbReference type="PANTHER" id="PTHR48079:SF6">
    <property type="entry name" value="NAD(P)-BINDING DOMAIN-CONTAINING PROTEIN-RELATED"/>
    <property type="match status" value="1"/>
</dbReference>
<comment type="caution">
    <text evidence="2">The sequence shown here is derived from an EMBL/GenBank/DDBJ whole genome shotgun (WGS) entry which is preliminary data.</text>
</comment>
<evidence type="ECO:0000259" key="1">
    <source>
        <dbReference type="Pfam" id="PF03435"/>
    </source>
</evidence>
<sequence>MARIFFIGGTGHIGGAVLHKTAARNANVVVTVLVRDAEKAQRLVSKYPQVKPVIGDLETFDVIEAASREADIVINAAPDITHDKAIESAIRGLAGRSTKGYYIHTSGASILWDEPNGSKEARTWDDVDDIADIMALDLDKTHSVTDNLVRNAAADVNVAIISPGLVGGMSPSIEHPTPITTPGFVLTSRAFKTGFQIAQGENQHAWIHVEDIADMYMLLVEKALASDQSCWGKEAYYFGVGEVIAFSDVMQRLAPVLHKHGVIESAKVQSVDTDDAAKASMYGASYSEESVPPAADSWAMHIAIMYGVNMRLRATRMTKLGWKPQKGPIVETFDEVFGSFLRSEREAADKGKA</sequence>
<evidence type="ECO:0000313" key="3">
    <source>
        <dbReference type="Proteomes" id="UP001391051"/>
    </source>
</evidence>
<reference evidence="2 3" key="1">
    <citation type="submission" date="2023-01" db="EMBL/GenBank/DDBJ databases">
        <title>Analysis of 21 Apiospora genomes using comparative genomics revels a genus with tremendous synthesis potential of carbohydrate active enzymes and secondary metabolites.</title>
        <authorList>
            <person name="Sorensen T."/>
        </authorList>
    </citation>
    <scope>NUCLEOTIDE SEQUENCE [LARGE SCALE GENOMIC DNA]</scope>
    <source>
        <strain evidence="2 3">CBS 24483</strain>
    </source>
</reference>
<dbReference type="Proteomes" id="UP001391051">
    <property type="component" value="Unassembled WGS sequence"/>
</dbReference>
<keyword evidence="3" id="KW-1185">Reference proteome</keyword>
<dbReference type="InterPro" id="IPR005097">
    <property type="entry name" value="Sacchrp_dh_NADP-bd"/>
</dbReference>
<dbReference type="PANTHER" id="PTHR48079">
    <property type="entry name" value="PROTEIN YEEZ"/>
    <property type="match status" value="1"/>
</dbReference>
<dbReference type="SUPFAM" id="SSF51735">
    <property type="entry name" value="NAD(P)-binding Rossmann-fold domains"/>
    <property type="match status" value="1"/>
</dbReference>
<dbReference type="InterPro" id="IPR051783">
    <property type="entry name" value="NAD(P)-dependent_oxidoreduct"/>
</dbReference>